<dbReference type="UniPathway" id="UPA00113">
    <property type="reaction ID" value="UER00532"/>
</dbReference>
<dbReference type="AlphaFoldDB" id="A0A1M7H6M5"/>
<feature type="binding site" evidence="17">
    <location>
        <position position="376"/>
    </location>
    <ligand>
        <name>UDP-N-acetyl-alpha-D-glucosamine</name>
        <dbReference type="ChEBI" id="CHEBI:57705"/>
    </ligand>
</feature>
<feature type="compositionally biased region" description="Basic and acidic residues" evidence="18">
    <location>
        <begin position="441"/>
        <end position="455"/>
    </location>
</feature>
<dbReference type="Pfam" id="PF25087">
    <property type="entry name" value="GMPPB_C"/>
    <property type="match status" value="1"/>
</dbReference>
<dbReference type="InterPro" id="IPR025877">
    <property type="entry name" value="MobA-like_NTP_Trfase"/>
</dbReference>
<feature type="binding site" evidence="17">
    <location>
        <position position="226"/>
    </location>
    <ligand>
        <name>Mg(2+)</name>
        <dbReference type="ChEBI" id="CHEBI:18420"/>
    </ligand>
</feature>
<dbReference type="PANTHER" id="PTHR43584">
    <property type="entry name" value="NUCLEOTIDYL TRANSFERASE"/>
    <property type="match status" value="1"/>
</dbReference>
<feature type="binding site" evidence="17">
    <location>
        <begin position="80"/>
        <end position="81"/>
    </location>
    <ligand>
        <name>UDP-N-acetyl-alpha-D-glucosamine</name>
        <dbReference type="ChEBI" id="CHEBI:57705"/>
    </ligand>
</feature>
<keyword evidence="13 17" id="KW-0961">Cell wall biogenesis/degradation</keyword>
<feature type="binding site" evidence="17">
    <location>
        <begin position="101"/>
        <end position="103"/>
    </location>
    <ligand>
        <name>UDP-N-acetyl-alpha-D-glucosamine</name>
        <dbReference type="ChEBI" id="CHEBI:57705"/>
    </ligand>
</feature>
<keyword evidence="4 17" id="KW-0808">Transferase</keyword>
<dbReference type="HAMAP" id="MF_01631">
    <property type="entry name" value="GlmU"/>
    <property type="match status" value="1"/>
</dbReference>
<keyword evidence="22" id="KW-1185">Reference proteome</keyword>
<dbReference type="GO" id="GO:0009252">
    <property type="term" value="P:peptidoglycan biosynthetic process"/>
    <property type="evidence" value="ECO:0007669"/>
    <property type="project" value="UniProtKB-UniRule"/>
</dbReference>
<keyword evidence="3 17" id="KW-0963">Cytoplasm</keyword>
<feature type="binding site" evidence="17">
    <location>
        <position position="226"/>
    </location>
    <ligand>
        <name>UDP-N-acetyl-alpha-D-glucosamine</name>
        <dbReference type="ChEBI" id="CHEBI:57705"/>
    </ligand>
</feature>
<evidence type="ECO:0000256" key="13">
    <source>
        <dbReference type="ARBA" id="ARBA00023316"/>
    </source>
</evidence>
<dbReference type="InterPro" id="IPR029044">
    <property type="entry name" value="Nucleotide-diphossugar_trans"/>
</dbReference>
<comment type="subunit">
    <text evidence="17">Homotrimer.</text>
</comment>
<dbReference type="GO" id="GO:0006048">
    <property type="term" value="P:UDP-N-acetylglucosamine biosynthetic process"/>
    <property type="evidence" value="ECO:0007669"/>
    <property type="project" value="UniProtKB-UniPathway"/>
</dbReference>
<comment type="cofactor">
    <cofactor evidence="17">
        <name>Mg(2+)</name>
        <dbReference type="ChEBI" id="CHEBI:18420"/>
    </cofactor>
    <text evidence="17">Binds 1 Mg(2+) ion per subunit.</text>
</comment>
<comment type="catalytic activity">
    <reaction evidence="15 17">
        <text>N-acetyl-alpha-D-glucosamine 1-phosphate + UTP + H(+) = UDP-N-acetyl-alpha-D-glucosamine + diphosphate</text>
        <dbReference type="Rhea" id="RHEA:13509"/>
        <dbReference type="ChEBI" id="CHEBI:15378"/>
        <dbReference type="ChEBI" id="CHEBI:33019"/>
        <dbReference type="ChEBI" id="CHEBI:46398"/>
        <dbReference type="ChEBI" id="CHEBI:57705"/>
        <dbReference type="ChEBI" id="CHEBI:57776"/>
        <dbReference type="EC" id="2.7.7.23"/>
    </reaction>
</comment>
<evidence type="ECO:0000256" key="16">
    <source>
        <dbReference type="ARBA" id="ARBA00049628"/>
    </source>
</evidence>
<comment type="similarity">
    <text evidence="1 17">In the C-terminal section; belongs to the transferase hexapeptide repeat family.</text>
</comment>
<dbReference type="FunCoup" id="A0A1M7H6M5">
    <property type="interactions" value="522"/>
</dbReference>
<dbReference type="GO" id="GO:0000287">
    <property type="term" value="F:magnesium ion binding"/>
    <property type="evidence" value="ECO:0007669"/>
    <property type="project" value="UniProtKB-UniRule"/>
</dbReference>
<evidence type="ECO:0000256" key="12">
    <source>
        <dbReference type="ARBA" id="ARBA00023315"/>
    </source>
</evidence>
<feature type="binding site" evidence="17">
    <location>
        <begin position="10"/>
        <end position="13"/>
    </location>
    <ligand>
        <name>UDP-N-acetyl-alpha-D-glucosamine</name>
        <dbReference type="ChEBI" id="CHEBI:57705"/>
    </ligand>
</feature>
<evidence type="ECO:0000313" key="22">
    <source>
        <dbReference type="Proteomes" id="UP000190911"/>
    </source>
</evidence>
<organism evidence="21 22">
    <name type="scientific">Vreelandella subglaciescola</name>
    <dbReference type="NCBI Taxonomy" id="29571"/>
    <lineage>
        <taxon>Bacteria</taxon>
        <taxon>Pseudomonadati</taxon>
        <taxon>Pseudomonadota</taxon>
        <taxon>Gammaproteobacteria</taxon>
        <taxon>Oceanospirillales</taxon>
        <taxon>Halomonadaceae</taxon>
        <taxon>Vreelandella</taxon>
    </lineage>
</organism>
<feature type="binding site" evidence="17">
    <location>
        <position position="24"/>
    </location>
    <ligand>
        <name>UDP-N-acetyl-alpha-D-glucosamine</name>
        <dbReference type="ChEBI" id="CHEBI:57705"/>
    </ligand>
</feature>
<dbReference type="GO" id="GO:0016020">
    <property type="term" value="C:membrane"/>
    <property type="evidence" value="ECO:0007669"/>
    <property type="project" value="GOC"/>
</dbReference>
<dbReference type="CDD" id="cd02540">
    <property type="entry name" value="GT2_GlmU_N_bac"/>
    <property type="match status" value="1"/>
</dbReference>
<feature type="binding site" evidence="17">
    <location>
        <position position="332"/>
    </location>
    <ligand>
        <name>UDP-N-acetyl-alpha-D-glucosamine</name>
        <dbReference type="ChEBI" id="CHEBI:57705"/>
    </ligand>
</feature>
<evidence type="ECO:0000256" key="4">
    <source>
        <dbReference type="ARBA" id="ARBA00022679"/>
    </source>
</evidence>
<comment type="function">
    <text evidence="16 17">Catalyzes the last two sequential reactions in the de novo biosynthetic pathway for UDP-N-acetylglucosamine (UDP-GlcNAc). The C-terminal domain catalyzes the transfer of acetyl group from acetyl coenzyme A to glucosamine-1-phosphate (GlcN-1-P) to produce N-acetylglucosamine-1-phosphate (GlcNAc-1-P), which is converted into UDP-GlcNAc by the transfer of uridine 5-monophosphate (from uridine 5-triphosphate), a reaction catalyzed by the N-terminal domain.</text>
</comment>
<dbReference type="Gene3D" id="2.160.10.10">
    <property type="entry name" value="Hexapeptide repeat proteins"/>
    <property type="match status" value="1"/>
</dbReference>
<evidence type="ECO:0000256" key="18">
    <source>
        <dbReference type="SAM" id="MobiDB-lite"/>
    </source>
</evidence>
<dbReference type="GO" id="GO:0003977">
    <property type="term" value="F:UDP-N-acetylglucosamine diphosphorylase activity"/>
    <property type="evidence" value="ECO:0007669"/>
    <property type="project" value="UniProtKB-UniRule"/>
</dbReference>
<dbReference type="UniPathway" id="UPA00973"/>
<dbReference type="Proteomes" id="UP000190911">
    <property type="component" value="Chromosome I"/>
</dbReference>
<comment type="pathway">
    <text evidence="17">Bacterial outer membrane biogenesis; LPS lipid A biosynthesis.</text>
</comment>
<evidence type="ECO:0000256" key="7">
    <source>
        <dbReference type="ARBA" id="ARBA00022737"/>
    </source>
</evidence>
<feature type="binding site" evidence="17">
    <location>
        <begin position="385"/>
        <end position="386"/>
    </location>
    <ligand>
        <name>acetyl-CoA</name>
        <dbReference type="ChEBI" id="CHEBI:57288"/>
    </ligand>
</feature>
<gene>
    <name evidence="17" type="primary">glmU</name>
    <name evidence="21" type="ORF">SAMN05878437_1938</name>
</gene>
<dbReference type="STRING" id="29571.SAMN05878437_1938"/>
<evidence type="ECO:0000256" key="1">
    <source>
        <dbReference type="ARBA" id="ARBA00007707"/>
    </source>
</evidence>
<dbReference type="GO" id="GO:0071555">
    <property type="term" value="P:cell wall organization"/>
    <property type="evidence" value="ECO:0007669"/>
    <property type="project" value="UniProtKB-KW"/>
</dbReference>
<feature type="binding site" evidence="17">
    <location>
        <position position="365"/>
    </location>
    <ligand>
        <name>UDP-N-acetyl-alpha-D-glucosamine</name>
        <dbReference type="ChEBI" id="CHEBI:57705"/>
    </ligand>
</feature>
<comment type="pathway">
    <text evidence="17">Nucleotide-sugar biosynthesis; UDP-N-acetyl-alpha-D-glucosamine biosynthesis; N-acetyl-alpha-D-glucosamine 1-phosphate from alpha-D-glucosamine 6-phosphate (route II): step 2/2.</text>
</comment>
<dbReference type="InterPro" id="IPR050065">
    <property type="entry name" value="GlmU-like"/>
</dbReference>
<proteinExistence type="inferred from homology"/>
<evidence type="ECO:0000313" key="21">
    <source>
        <dbReference type="EMBL" id="SHM24251.1"/>
    </source>
</evidence>
<feature type="binding site" evidence="17">
    <location>
        <position position="153"/>
    </location>
    <ligand>
        <name>UDP-N-acetyl-alpha-D-glucosamine</name>
        <dbReference type="ChEBI" id="CHEBI:57705"/>
    </ligand>
</feature>
<feature type="region of interest" description="Linker" evidence="17">
    <location>
        <begin position="229"/>
        <end position="249"/>
    </location>
</feature>
<evidence type="ECO:0000256" key="14">
    <source>
        <dbReference type="ARBA" id="ARBA00048247"/>
    </source>
</evidence>
<protein>
    <recommendedName>
        <fullName evidence="17">Bifunctional protein GlmU</fullName>
    </recommendedName>
    <domain>
        <recommendedName>
            <fullName evidence="17">UDP-N-acetylglucosamine pyrophosphorylase</fullName>
            <ecNumber evidence="17">2.7.7.23</ecNumber>
        </recommendedName>
        <alternativeName>
            <fullName evidence="17">N-acetylglucosamine-1-phosphate uridyltransferase</fullName>
        </alternativeName>
    </domain>
    <domain>
        <recommendedName>
            <fullName evidence="17">Glucosamine-1-phosphate N-acetyltransferase</fullName>
            <ecNumber evidence="17">2.3.1.157</ecNumber>
        </recommendedName>
    </domain>
</protein>
<keyword evidence="11 17" id="KW-0511">Multifunctional enzyme</keyword>
<evidence type="ECO:0000256" key="11">
    <source>
        <dbReference type="ARBA" id="ARBA00023268"/>
    </source>
</evidence>
<keyword evidence="6 17" id="KW-0479">Metal-binding</keyword>
<evidence type="ECO:0000256" key="15">
    <source>
        <dbReference type="ARBA" id="ARBA00048493"/>
    </source>
</evidence>
<dbReference type="Pfam" id="PF12804">
    <property type="entry name" value="NTP_transf_3"/>
    <property type="match status" value="1"/>
</dbReference>
<feature type="domain" description="MobA-like NTP transferase" evidence="19">
    <location>
        <begin position="7"/>
        <end position="126"/>
    </location>
</feature>
<dbReference type="EC" id="2.3.1.157" evidence="17"/>
<keyword evidence="8 17" id="KW-0460">Magnesium</keyword>
<keyword evidence="10 17" id="KW-0573">Peptidoglycan synthesis</keyword>
<feature type="active site" description="Proton acceptor" evidence="17">
    <location>
        <position position="362"/>
    </location>
</feature>
<sequence length="455" mass="48364">MHDELDVVVLAAGKGTRMRSSLPKVLHPLAGKPMVRHVLDTAYGLSPQRTHVVIGHGADVLREALAELPVRFSVQTEQRGTGHAVAQTLDHLGHGKVLVLYGDVPLIRRDTLSALLERVDEQHLGLLTVTLDNPDGYGRIVRNAAGSAVAIVEQKDASADQLTLTECNTGIMAMTAAQLKRWLPKLSADNAQGEYYLTDVIAMAAAEGVSVSTAQPATQVEVEGVNNRAQMAHLERAWQGRYARQLMAEGVALADPARLDVRGTLTCGHDVFIDVGCVFEGDVSLGEGVHIGPYCVIKHATIGAESVVESHSVLEHCVAAGRNQIGPYARLRPGTRLAVAAKVGNFVETKNVDVGEGSKINHLSYVGDATLGRGVNIGAGTITCNYDGANKHRTRIDDYAFIGSNTALVAPVNVGRGATVGAGSTIARDVGDHALGITRAPQREKADWPRPAKRD</sequence>
<feature type="binding site" evidence="17">
    <location>
        <position position="350"/>
    </location>
    <ligand>
        <name>UDP-N-acetyl-alpha-D-glucosamine</name>
        <dbReference type="ChEBI" id="CHEBI:57705"/>
    </ligand>
</feature>
<keyword evidence="12 17" id="KW-0012">Acyltransferase</keyword>
<dbReference type="GO" id="GO:0000902">
    <property type="term" value="P:cell morphogenesis"/>
    <property type="evidence" value="ECO:0007669"/>
    <property type="project" value="UniProtKB-UniRule"/>
</dbReference>
<feature type="binding site" evidence="17">
    <location>
        <position position="103"/>
    </location>
    <ligand>
        <name>Mg(2+)</name>
        <dbReference type="ChEBI" id="CHEBI:18420"/>
    </ligand>
</feature>
<evidence type="ECO:0000256" key="3">
    <source>
        <dbReference type="ARBA" id="ARBA00022490"/>
    </source>
</evidence>
<dbReference type="InParanoid" id="A0A1M7H6M5"/>
<dbReference type="InterPro" id="IPR011004">
    <property type="entry name" value="Trimer_LpxA-like_sf"/>
</dbReference>
<comment type="similarity">
    <text evidence="2 17">In the N-terminal section; belongs to the N-acetylglucosamine-1-phosphate uridyltransferase family.</text>
</comment>
<dbReference type="InterPro" id="IPR005882">
    <property type="entry name" value="Bifunctional_GlmU"/>
</dbReference>
<feature type="region of interest" description="N-acetyltransferase" evidence="17">
    <location>
        <begin position="250"/>
        <end position="455"/>
    </location>
</feature>
<dbReference type="CDD" id="cd03353">
    <property type="entry name" value="LbH_GlmU_C"/>
    <property type="match status" value="1"/>
</dbReference>
<dbReference type="GO" id="GO:0009245">
    <property type="term" value="P:lipid A biosynthetic process"/>
    <property type="evidence" value="ECO:0007669"/>
    <property type="project" value="UniProtKB-UniRule"/>
</dbReference>
<keyword evidence="7 17" id="KW-0677">Repeat</keyword>
<feature type="binding site" evidence="17">
    <location>
        <position position="75"/>
    </location>
    <ligand>
        <name>UDP-N-acetyl-alpha-D-glucosamine</name>
        <dbReference type="ChEBI" id="CHEBI:57705"/>
    </ligand>
</feature>
<dbReference type="PANTHER" id="PTHR43584:SF3">
    <property type="entry name" value="BIFUNCTIONAL PROTEIN GLMU"/>
    <property type="match status" value="1"/>
</dbReference>
<feature type="domain" description="Mannose-1-phosphate guanyltransferase C-terminal" evidence="20">
    <location>
        <begin position="265"/>
        <end position="343"/>
    </location>
</feature>
<name>A0A1M7H6M5_9GAMM</name>
<evidence type="ECO:0000256" key="8">
    <source>
        <dbReference type="ARBA" id="ARBA00022842"/>
    </source>
</evidence>
<reference evidence="21 22" key="1">
    <citation type="submission" date="2016-11" db="EMBL/GenBank/DDBJ databases">
        <authorList>
            <person name="Jaros S."/>
            <person name="Januszkiewicz K."/>
            <person name="Wedrychowicz H."/>
        </authorList>
    </citation>
    <scope>NUCLEOTIDE SEQUENCE [LARGE SCALE GENOMIC DNA]</scope>
    <source>
        <strain evidence="21 22">ACAM 12</strain>
    </source>
</reference>
<dbReference type="InterPro" id="IPR056729">
    <property type="entry name" value="GMPPB_C"/>
</dbReference>
<dbReference type="SUPFAM" id="SSF51161">
    <property type="entry name" value="Trimeric LpxA-like enzymes"/>
    <property type="match status" value="1"/>
</dbReference>
<dbReference type="GO" id="GO:0005737">
    <property type="term" value="C:cytoplasm"/>
    <property type="evidence" value="ECO:0007669"/>
    <property type="project" value="UniProtKB-SubCell"/>
</dbReference>
<feature type="binding site" evidence="17">
    <location>
        <position position="168"/>
    </location>
    <ligand>
        <name>UDP-N-acetyl-alpha-D-glucosamine</name>
        <dbReference type="ChEBI" id="CHEBI:57705"/>
    </ligand>
</feature>
<comment type="pathway">
    <text evidence="17">Nucleotide-sugar biosynthesis; UDP-N-acetyl-alpha-D-glucosamine biosynthesis; UDP-N-acetyl-alpha-D-glucosamine from N-acetyl-alpha-D-glucosamine 1-phosphate: step 1/1.</text>
</comment>
<dbReference type="NCBIfam" id="TIGR01173">
    <property type="entry name" value="glmU"/>
    <property type="match status" value="1"/>
</dbReference>
<evidence type="ECO:0000256" key="9">
    <source>
        <dbReference type="ARBA" id="ARBA00022960"/>
    </source>
</evidence>
<dbReference type="InterPro" id="IPR018357">
    <property type="entry name" value="Hexapep_transf_CS"/>
</dbReference>
<feature type="binding site" evidence="17">
    <location>
        <position position="404"/>
    </location>
    <ligand>
        <name>acetyl-CoA</name>
        <dbReference type="ChEBI" id="CHEBI:57288"/>
    </ligand>
</feature>
<comment type="subcellular location">
    <subcellularLocation>
        <location evidence="17">Cytoplasm</location>
    </subcellularLocation>
</comment>
<feature type="binding site" evidence="17">
    <location>
        <position position="439"/>
    </location>
    <ligand>
        <name>acetyl-CoA</name>
        <dbReference type="ChEBI" id="CHEBI:57288"/>
    </ligand>
</feature>
<evidence type="ECO:0000256" key="10">
    <source>
        <dbReference type="ARBA" id="ARBA00022984"/>
    </source>
</evidence>
<dbReference type="Gene3D" id="3.90.550.10">
    <property type="entry name" value="Spore Coat Polysaccharide Biosynthesis Protein SpsA, Chain A"/>
    <property type="match status" value="1"/>
</dbReference>
<dbReference type="OrthoDB" id="9775031at2"/>
<feature type="binding site" evidence="17">
    <location>
        <position position="422"/>
    </location>
    <ligand>
        <name>acetyl-CoA</name>
        <dbReference type="ChEBI" id="CHEBI:57288"/>
    </ligand>
</feature>
<dbReference type="EMBL" id="LT670847">
    <property type="protein sequence ID" value="SHM24251.1"/>
    <property type="molecule type" value="Genomic_DNA"/>
</dbReference>
<dbReference type="SUPFAM" id="SSF53448">
    <property type="entry name" value="Nucleotide-diphospho-sugar transferases"/>
    <property type="match status" value="1"/>
</dbReference>
<dbReference type="PROSITE" id="PS00101">
    <property type="entry name" value="HEXAPEP_TRANSFERASES"/>
    <property type="match status" value="1"/>
</dbReference>
<comment type="catalytic activity">
    <reaction evidence="14 17">
        <text>alpha-D-glucosamine 1-phosphate + acetyl-CoA = N-acetyl-alpha-D-glucosamine 1-phosphate + CoA + H(+)</text>
        <dbReference type="Rhea" id="RHEA:13725"/>
        <dbReference type="ChEBI" id="CHEBI:15378"/>
        <dbReference type="ChEBI" id="CHEBI:57287"/>
        <dbReference type="ChEBI" id="CHEBI:57288"/>
        <dbReference type="ChEBI" id="CHEBI:57776"/>
        <dbReference type="ChEBI" id="CHEBI:58516"/>
        <dbReference type="EC" id="2.3.1.157"/>
    </reaction>
</comment>
<keyword evidence="5 17" id="KW-0548">Nucleotidyltransferase</keyword>
<feature type="binding site" evidence="17">
    <location>
        <position position="138"/>
    </location>
    <ligand>
        <name>UDP-N-acetyl-alpha-D-glucosamine</name>
        <dbReference type="ChEBI" id="CHEBI:57705"/>
    </ligand>
</feature>
<evidence type="ECO:0000256" key="17">
    <source>
        <dbReference type="HAMAP-Rule" id="MF_01631"/>
    </source>
</evidence>
<dbReference type="RefSeq" id="WP_079553220.1">
    <property type="nucleotide sequence ID" value="NZ_LT670847.1"/>
</dbReference>
<accession>A0A1M7H6M5</accession>
<feature type="binding site" evidence="17">
    <location>
        <position position="379"/>
    </location>
    <ligand>
        <name>acetyl-CoA</name>
        <dbReference type="ChEBI" id="CHEBI:57288"/>
    </ligand>
</feature>
<dbReference type="EC" id="2.7.7.23" evidence="17"/>
<feature type="region of interest" description="Pyrophosphorylase" evidence="17">
    <location>
        <begin position="1"/>
        <end position="228"/>
    </location>
</feature>
<evidence type="ECO:0000256" key="5">
    <source>
        <dbReference type="ARBA" id="ARBA00022695"/>
    </source>
</evidence>
<evidence type="ECO:0000259" key="19">
    <source>
        <dbReference type="Pfam" id="PF12804"/>
    </source>
</evidence>
<evidence type="ECO:0000256" key="6">
    <source>
        <dbReference type="ARBA" id="ARBA00022723"/>
    </source>
</evidence>
<feature type="region of interest" description="Disordered" evidence="18">
    <location>
        <begin position="433"/>
        <end position="455"/>
    </location>
</feature>
<evidence type="ECO:0000256" key="2">
    <source>
        <dbReference type="ARBA" id="ARBA00007947"/>
    </source>
</evidence>
<keyword evidence="9 17" id="KW-0133">Cell shape</keyword>
<evidence type="ECO:0000259" key="20">
    <source>
        <dbReference type="Pfam" id="PF25087"/>
    </source>
</evidence>
<dbReference type="GO" id="GO:0019134">
    <property type="term" value="F:glucosamine-1-phosphate N-acetyltransferase activity"/>
    <property type="evidence" value="ECO:0007669"/>
    <property type="project" value="UniProtKB-UniRule"/>
</dbReference>
<dbReference type="InterPro" id="IPR038009">
    <property type="entry name" value="GlmU_C_LbH"/>
</dbReference>
<dbReference type="GO" id="GO:0008360">
    <property type="term" value="P:regulation of cell shape"/>
    <property type="evidence" value="ECO:0007669"/>
    <property type="project" value="UniProtKB-KW"/>
</dbReference>